<dbReference type="Proteomes" id="UP001524499">
    <property type="component" value="Unassembled WGS sequence"/>
</dbReference>
<gene>
    <name evidence="2" type="ORF">NP590_19290</name>
</gene>
<feature type="transmembrane region" description="Helical" evidence="1">
    <location>
        <begin position="67"/>
        <end position="85"/>
    </location>
</feature>
<organism evidence="2 3">
    <name type="scientific">Methylomonas subterranea</name>
    <dbReference type="NCBI Taxonomy" id="2952225"/>
    <lineage>
        <taxon>Bacteria</taxon>
        <taxon>Pseudomonadati</taxon>
        <taxon>Pseudomonadota</taxon>
        <taxon>Gammaproteobacteria</taxon>
        <taxon>Methylococcales</taxon>
        <taxon>Methylococcaceae</taxon>
        <taxon>Methylomonas</taxon>
    </lineage>
</organism>
<comment type="caution">
    <text evidence="2">The sequence shown here is derived from an EMBL/GenBank/DDBJ whole genome shotgun (WGS) entry which is preliminary data.</text>
</comment>
<accession>A0ABT1TMD2</accession>
<keyword evidence="3" id="KW-1185">Reference proteome</keyword>
<name>A0ABT1TMD2_9GAMM</name>
<reference evidence="2 3" key="1">
    <citation type="submission" date="2022-07" db="EMBL/GenBank/DDBJ databases">
        <title>Methylomonas rivi sp. nov., Methylomonas rosea sp. nov., Methylomonas aureus sp. nov. and Methylomonas subterranea sp. nov., four novel methanotrophs isolated from a freshwater creek and the deep terrestrial subsurface.</title>
        <authorList>
            <person name="Abin C."/>
            <person name="Sankaranarayanan K."/>
            <person name="Garner C."/>
            <person name="Sindelar R."/>
            <person name="Kotary K."/>
            <person name="Garner R."/>
            <person name="Barclay S."/>
            <person name="Lawson P."/>
            <person name="Krumholz L."/>
        </authorList>
    </citation>
    <scope>NUCLEOTIDE SEQUENCE [LARGE SCALE GENOMIC DNA]</scope>
    <source>
        <strain evidence="2 3">SURF-2</strain>
    </source>
</reference>
<sequence>MINKTSDLILAGCGLLSLLMFDVTIDVVLSVLHGVFELLHFCFEWFEMGVEHAVEHLFHTSRHGSQIITFYLLMALAGWIGYRLWRILRRLFKTAVDSARQAWERGKTAGRIYWRSLSMGGKLKLCSSVISAAYLASFFCDVMR</sequence>
<keyword evidence="1" id="KW-1133">Transmembrane helix</keyword>
<dbReference type="EMBL" id="JANIBJ010000054">
    <property type="protein sequence ID" value="MCQ8106262.1"/>
    <property type="molecule type" value="Genomic_DNA"/>
</dbReference>
<keyword evidence="1" id="KW-0812">Transmembrane</keyword>
<evidence type="ECO:0000313" key="3">
    <source>
        <dbReference type="Proteomes" id="UP001524499"/>
    </source>
</evidence>
<keyword evidence="1" id="KW-0472">Membrane</keyword>
<evidence type="ECO:0000313" key="2">
    <source>
        <dbReference type="EMBL" id="MCQ8106262.1"/>
    </source>
</evidence>
<proteinExistence type="predicted"/>
<dbReference type="RefSeq" id="WP_256604349.1">
    <property type="nucleotide sequence ID" value="NZ_JANIBJ010000054.1"/>
</dbReference>
<evidence type="ECO:0000256" key="1">
    <source>
        <dbReference type="SAM" id="Phobius"/>
    </source>
</evidence>
<protein>
    <submittedName>
        <fullName evidence="2">Uncharacterized protein</fullName>
    </submittedName>
</protein>